<feature type="compositionally biased region" description="Low complexity" evidence="1">
    <location>
        <begin position="653"/>
        <end position="667"/>
    </location>
</feature>
<dbReference type="OrthoDB" id="2414723at2759"/>
<feature type="compositionally biased region" description="Polar residues" evidence="1">
    <location>
        <begin position="452"/>
        <end position="461"/>
    </location>
</feature>
<keyword evidence="3" id="KW-1185">Reference proteome</keyword>
<feature type="compositionally biased region" description="Polar residues" evidence="1">
    <location>
        <begin position="608"/>
        <end position="620"/>
    </location>
</feature>
<protein>
    <recommendedName>
        <fullName evidence="4">BTB domain-containing protein</fullName>
    </recommendedName>
</protein>
<gene>
    <name evidence="2" type="ORF">UTRI_03436_B</name>
</gene>
<feature type="compositionally biased region" description="Basic and acidic residues" evidence="1">
    <location>
        <begin position="262"/>
        <end position="276"/>
    </location>
</feature>
<feature type="compositionally biased region" description="Polar residues" evidence="1">
    <location>
        <begin position="521"/>
        <end position="531"/>
    </location>
</feature>
<evidence type="ECO:0008006" key="4">
    <source>
        <dbReference type="Google" id="ProtNLM"/>
    </source>
</evidence>
<feature type="compositionally biased region" description="Low complexity" evidence="1">
    <location>
        <begin position="250"/>
        <end position="261"/>
    </location>
</feature>
<feature type="compositionally biased region" description="Basic and acidic residues" evidence="1">
    <location>
        <begin position="597"/>
        <end position="607"/>
    </location>
</feature>
<dbReference type="EMBL" id="OOIN01000006">
    <property type="protein sequence ID" value="SPO24022.1"/>
    <property type="molecule type" value="Genomic_DNA"/>
</dbReference>
<feature type="compositionally biased region" description="Low complexity" evidence="1">
    <location>
        <begin position="1"/>
        <end position="13"/>
    </location>
</feature>
<feature type="compositionally biased region" description="Polar residues" evidence="1">
    <location>
        <begin position="395"/>
        <end position="410"/>
    </location>
</feature>
<feature type="compositionally biased region" description="Polar residues" evidence="1">
    <location>
        <begin position="345"/>
        <end position="354"/>
    </location>
</feature>
<sequence length="837" mass="90625">MTSLSSRFSSLSSANAKAYHPPKPTYNSPKLVQDVHQPPSTSSDHTKPNHPFATSSYGARRRAPTEPEPYREPASISPRNIPHTSEFGSFRNGREHAPLEHTASLPPCDLDLDPLGRKRSSTLGSQHHVAASNFAPLDDFLPSPNPFKSQFDDSEDEEKLDNTSKTLSGVPHRARLAALGTASRLFKGRRHSRNSSGAMTPNSSVQDLPPPLQVDKRSSKYRDAPPPSRPTTSDGSVPSPNPRQAVFGHRPSPSELSILSSRSEKTRSVAPADRDLILGLTGTAFKPSRPKTADTKKLLSRQSDQHRQSSGVAASFEVGKPQWMAPPPYCAADEADLSRRESLRKSQSLSTLQFDPSRRPRQPSPVSEVNDKTTSMYISNKTHADQTAWEAMLTESPSTVSDHSSISSCGRVTRTDVISDSPPRRLPKPQRLPPQKPPPQFGLPPPPPLASRFSSDQHLSDSTKSCLEVGVPCASLAPSNTSVQAVVQAPESAPLSAATTTAEASLAQLATKPASPKGPRQQLSCPSSGYSKQAPPHSQVVLDVGGTKFVTLISTLRGKAGDQPRLIDTLEHSHKSDTELVLCNDIHLTRSKRVDVPQRAIHERSDSDQSSQASHFTTVDETVPAEQIASKQHTDLGLGLGLSMALEPSVSQSSTSLSTTASASLSHTESDTSTRRTSDVSDSSNWSKAEGESELATSSDGPQRPHPNPNIWDQTALPSSRLCSPHFPPFPSPTTHPEPPSVITTSIFLDRNADLYRDILDILRTSKLPYRLQAASMLSCFPKPNVNAKCSDGNGDACSLTALRLQLRCRLHEVQDESDWLGYPSIVKLCQTELCLV</sequence>
<feature type="region of interest" description="Disordered" evidence="1">
    <location>
        <begin position="1"/>
        <end position="374"/>
    </location>
</feature>
<reference evidence="2 3" key="1">
    <citation type="submission" date="2018-03" db="EMBL/GenBank/DDBJ databases">
        <authorList>
            <person name="Guldener U."/>
        </authorList>
    </citation>
    <scope>NUCLEOTIDE SEQUENCE [LARGE SCALE GENOMIC DNA]</scope>
    <source>
        <strain evidence="2 3">NBRC100155</strain>
    </source>
</reference>
<accession>A0A5C3E0I3</accession>
<dbReference type="AlphaFoldDB" id="A0A5C3E0I3"/>
<evidence type="ECO:0000313" key="2">
    <source>
        <dbReference type="EMBL" id="SPO24022.1"/>
    </source>
</evidence>
<feature type="region of interest" description="Disordered" evidence="1">
    <location>
        <begin position="511"/>
        <end position="537"/>
    </location>
</feature>
<proteinExistence type="predicted"/>
<evidence type="ECO:0000256" key="1">
    <source>
        <dbReference type="SAM" id="MobiDB-lite"/>
    </source>
</evidence>
<feature type="compositionally biased region" description="Basic and acidic residues" evidence="1">
    <location>
        <begin position="668"/>
        <end position="679"/>
    </location>
</feature>
<feature type="compositionally biased region" description="Pro residues" evidence="1">
    <location>
        <begin position="430"/>
        <end position="449"/>
    </location>
</feature>
<evidence type="ECO:0000313" key="3">
    <source>
        <dbReference type="Proteomes" id="UP000324022"/>
    </source>
</evidence>
<dbReference type="Proteomes" id="UP000324022">
    <property type="component" value="Unassembled WGS sequence"/>
</dbReference>
<dbReference type="InterPro" id="IPR011333">
    <property type="entry name" value="SKP1/BTB/POZ_sf"/>
</dbReference>
<name>A0A5C3E0I3_9BASI</name>
<dbReference type="Gene3D" id="3.30.710.10">
    <property type="entry name" value="Potassium Channel Kv1.1, Chain A"/>
    <property type="match status" value="1"/>
</dbReference>
<feature type="region of interest" description="Disordered" evidence="1">
    <location>
        <begin position="653"/>
        <end position="718"/>
    </location>
</feature>
<feature type="compositionally biased region" description="Polar residues" evidence="1">
    <location>
        <begin position="194"/>
        <end position="206"/>
    </location>
</feature>
<feature type="region of interest" description="Disordered" evidence="1">
    <location>
        <begin position="597"/>
        <end position="620"/>
    </location>
</feature>
<feature type="region of interest" description="Disordered" evidence="1">
    <location>
        <begin position="394"/>
        <end position="461"/>
    </location>
</feature>
<feature type="compositionally biased region" description="Basic and acidic residues" evidence="1">
    <location>
        <begin position="291"/>
        <end position="307"/>
    </location>
</feature>
<organism evidence="2 3">
    <name type="scientific">Ustilago trichophora</name>
    <dbReference type="NCBI Taxonomy" id="86804"/>
    <lineage>
        <taxon>Eukaryota</taxon>
        <taxon>Fungi</taxon>
        <taxon>Dikarya</taxon>
        <taxon>Basidiomycota</taxon>
        <taxon>Ustilaginomycotina</taxon>
        <taxon>Ustilaginomycetes</taxon>
        <taxon>Ustilaginales</taxon>
        <taxon>Ustilaginaceae</taxon>
        <taxon>Ustilago</taxon>
    </lineage>
</organism>
<feature type="compositionally biased region" description="Basic and acidic residues" evidence="1">
    <location>
        <begin position="214"/>
        <end position="223"/>
    </location>
</feature>